<protein>
    <submittedName>
        <fullName evidence="1">Uncharacterized protein</fullName>
    </submittedName>
</protein>
<organism evidence="1 2">
    <name type="scientific">Nocardia flavorosea</name>
    <dbReference type="NCBI Taxonomy" id="53429"/>
    <lineage>
        <taxon>Bacteria</taxon>
        <taxon>Bacillati</taxon>
        <taxon>Actinomycetota</taxon>
        <taxon>Actinomycetes</taxon>
        <taxon>Mycobacteriales</taxon>
        <taxon>Nocardiaceae</taxon>
        <taxon>Nocardia</taxon>
    </lineage>
</organism>
<dbReference type="AlphaFoldDB" id="A0A846YSC2"/>
<evidence type="ECO:0000313" key="2">
    <source>
        <dbReference type="Proteomes" id="UP000570678"/>
    </source>
</evidence>
<sequence length="94" mass="10631">MKYNVGVIREHGARYWLAWKLVQVAHRVKDTTYWQVIRIPGRSAVLVEADTWGSGVSAAFGVHWGDDDPVEGWPVLRDFDGHEAALDWMHGESA</sequence>
<accession>A0A846YSC2</accession>
<comment type="caution">
    <text evidence="1">The sequence shown here is derived from an EMBL/GenBank/DDBJ whole genome shotgun (WGS) entry which is preliminary data.</text>
</comment>
<reference evidence="1 2" key="1">
    <citation type="submission" date="2020-04" db="EMBL/GenBank/DDBJ databases">
        <title>MicrobeNet Type strains.</title>
        <authorList>
            <person name="Nicholson A.C."/>
        </authorList>
    </citation>
    <scope>NUCLEOTIDE SEQUENCE [LARGE SCALE GENOMIC DNA]</scope>
    <source>
        <strain evidence="1 2">JCM 3332</strain>
    </source>
</reference>
<dbReference type="EMBL" id="JAAXOT010000022">
    <property type="protein sequence ID" value="NKY60450.1"/>
    <property type="molecule type" value="Genomic_DNA"/>
</dbReference>
<dbReference type="Proteomes" id="UP000570678">
    <property type="component" value="Unassembled WGS sequence"/>
</dbReference>
<dbReference type="RefSeq" id="WP_062980004.1">
    <property type="nucleotide sequence ID" value="NZ_JAAXOT010000022.1"/>
</dbReference>
<proteinExistence type="predicted"/>
<name>A0A846YSC2_9NOCA</name>
<keyword evidence="2" id="KW-1185">Reference proteome</keyword>
<gene>
    <name evidence="1" type="ORF">HGA15_30795</name>
</gene>
<evidence type="ECO:0000313" key="1">
    <source>
        <dbReference type="EMBL" id="NKY60450.1"/>
    </source>
</evidence>